<dbReference type="Proteomes" id="UP000007753">
    <property type="component" value="Chromosome 1"/>
</dbReference>
<name>D4Z5U3_SPHIU</name>
<protein>
    <recommendedName>
        <fullName evidence="3">DUF488 domain-containing protein</fullName>
    </recommendedName>
</protein>
<accession>D4Z5U3</accession>
<dbReference type="KEGG" id="sjp:SJA_C1-31410"/>
<dbReference type="Pfam" id="PF04343">
    <property type="entry name" value="DUF488"/>
    <property type="match status" value="1"/>
</dbReference>
<evidence type="ECO:0000313" key="2">
    <source>
        <dbReference type="Proteomes" id="UP000007753"/>
    </source>
</evidence>
<dbReference type="eggNOG" id="COG5483">
    <property type="taxonomic scope" value="Bacteria"/>
</dbReference>
<dbReference type="PANTHER" id="PTHR39337:SF1">
    <property type="entry name" value="BLR5642 PROTEIN"/>
    <property type="match status" value="1"/>
</dbReference>
<dbReference type="EMBL" id="AP010803">
    <property type="protein sequence ID" value="BAI97975.1"/>
    <property type="molecule type" value="Genomic_DNA"/>
</dbReference>
<reference evidence="1 2" key="1">
    <citation type="journal article" date="2010" name="J. Bacteriol.">
        <title>Complete genome sequence of the representative gamma-hexachlorocyclohexane-degrading bacterium Sphingobium japonicum UT26.</title>
        <authorList>
            <person name="Nagata Y."/>
            <person name="Ohtsubo Y."/>
            <person name="Endo R."/>
            <person name="Ichikawa N."/>
            <person name="Ankai A."/>
            <person name="Oguchi A."/>
            <person name="Fukui S."/>
            <person name="Fujita N."/>
            <person name="Tsuda M."/>
        </authorList>
    </citation>
    <scope>NUCLEOTIDE SEQUENCE [LARGE SCALE GENOMIC DNA]</scope>
    <source>
        <strain evidence="2">DSM 16413 / CCM 7287 / MTCC 6362 / UT26 / NBRC 101211 / UT26S</strain>
    </source>
</reference>
<dbReference type="PANTHER" id="PTHR39337">
    <property type="entry name" value="BLR5642 PROTEIN"/>
    <property type="match status" value="1"/>
</dbReference>
<proteinExistence type="predicted"/>
<keyword evidence="2" id="KW-1185">Reference proteome</keyword>
<gene>
    <name evidence="1" type="ordered locus">SJA_C1-31410</name>
</gene>
<dbReference type="AlphaFoldDB" id="D4Z5U3"/>
<organism evidence="1 2">
    <name type="scientific">Sphingobium indicum (strain DSM 16413 / CCM 7287 / MTCC 6362 / UT26 / NBRC 101211 / UT26S)</name>
    <name type="common">Sphingobium japonicum</name>
    <dbReference type="NCBI Taxonomy" id="452662"/>
    <lineage>
        <taxon>Bacteria</taxon>
        <taxon>Pseudomonadati</taxon>
        <taxon>Pseudomonadota</taxon>
        <taxon>Alphaproteobacteria</taxon>
        <taxon>Sphingomonadales</taxon>
        <taxon>Sphingomonadaceae</taxon>
        <taxon>Sphingobium</taxon>
    </lineage>
</organism>
<evidence type="ECO:0000313" key="1">
    <source>
        <dbReference type="EMBL" id="BAI97975.1"/>
    </source>
</evidence>
<dbReference type="InterPro" id="IPR007438">
    <property type="entry name" value="DUF488"/>
</dbReference>
<dbReference type="STRING" id="452662.SJA_C1-31410"/>
<sequence length="170" mass="18052">MFLRRQEPSPTASTGFLPSQEHGILSGMRIFTIGYEGATQDEVIAALRAAGVTMLADVRAVPLSRRPGFSKNILAAGLREAGIGYVGLKALGTPAAGREAARKGQHRRLAEIYAGQLELPEAMVQAAQLVEMAGEQAVALLCFERDAGACHRSLLVDAIMPDAERVDLAP</sequence>
<dbReference type="HOGENOM" id="CLU_077467_2_0_5"/>
<evidence type="ECO:0008006" key="3">
    <source>
        <dbReference type="Google" id="ProtNLM"/>
    </source>
</evidence>